<dbReference type="AlphaFoldDB" id="E2AAX8"/>
<proteinExistence type="predicted"/>
<reference evidence="1 2" key="1">
    <citation type="journal article" date="2010" name="Science">
        <title>Genomic comparison of the ants Camponotus floridanus and Harpegnathos saltator.</title>
        <authorList>
            <person name="Bonasio R."/>
            <person name="Zhang G."/>
            <person name="Ye C."/>
            <person name="Mutti N.S."/>
            <person name="Fang X."/>
            <person name="Qin N."/>
            <person name="Donahue G."/>
            <person name="Yang P."/>
            <person name="Li Q."/>
            <person name="Li C."/>
            <person name="Zhang P."/>
            <person name="Huang Z."/>
            <person name="Berger S.L."/>
            <person name="Reinberg D."/>
            <person name="Wang J."/>
            <person name="Liebig J."/>
        </authorList>
    </citation>
    <scope>NUCLEOTIDE SEQUENCE [LARGE SCALE GENOMIC DNA]</scope>
    <source>
        <strain evidence="2">C129</strain>
    </source>
</reference>
<sequence>MFELMLQCGNHLNTYVESLNGGEGESK</sequence>
<dbReference type="Proteomes" id="UP000000311">
    <property type="component" value="Unassembled WGS sequence"/>
</dbReference>
<gene>
    <name evidence="1" type="ORF">EAG_03201</name>
</gene>
<dbReference type="EMBL" id="GL438205">
    <property type="protein sequence ID" value="EFN69412.1"/>
    <property type="molecule type" value="Genomic_DNA"/>
</dbReference>
<accession>E2AAX8</accession>
<protein>
    <submittedName>
        <fullName evidence="1">Uncharacterized protein</fullName>
    </submittedName>
</protein>
<name>E2AAX8_CAMFO</name>
<organism evidence="2">
    <name type="scientific">Camponotus floridanus</name>
    <name type="common">Florida carpenter ant</name>
    <dbReference type="NCBI Taxonomy" id="104421"/>
    <lineage>
        <taxon>Eukaryota</taxon>
        <taxon>Metazoa</taxon>
        <taxon>Ecdysozoa</taxon>
        <taxon>Arthropoda</taxon>
        <taxon>Hexapoda</taxon>
        <taxon>Insecta</taxon>
        <taxon>Pterygota</taxon>
        <taxon>Neoptera</taxon>
        <taxon>Endopterygota</taxon>
        <taxon>Hymenoptera</taxon>
        <taxon>Apocrita</taxon>
        <taxon>Aculeata</taxon>
        <taxon>Formicoidea</taxon>
        <taxon>Formicidae</taxon>
        <taxon>Formicinae</taxon>
        <taxon>Camponotus</taxon>
    </lineage>
</organism>
<keyword evidence="2" id="KW-1185">Reference proteome</keyword>
<dbReference type="InParanoid" id="E2AAX8"/>
<evidence type="ECO:0000313" key="2">
    <source>
        <dbReference type="Proteomes" id="UP000000311"/>
    </source>
</evidence>
<evidence type="ECO:0000313" key="1">
    <source>
        <dbReference type="EMBL" id="EFN69412.1"/>
    </source>
</evidence>